<protein>
    <submittedName>
        <fullName evidence="12">ATPase WRNIP1</fullName>
    </submittedName>
</protein>
<dbReference type="PANTHER" id="PTHR13779:SF7">
    <property type="entry name" value="ATPASE WRNIP1"/>
    <property type="match status" value="1"/>
</dbReference>
<dbReference type="InterPro" id="IPR003593">
    <property type="entry name" value="AAA+_ATPase"/>
</dbReference>
<evidence type="ECO:0000256" key="9">
    <source>
        <dbReference type="PROSITE-ProRule" id="PRU01256"/>
    </source>
</evidence>
<dbReference type="GO" id="GO:0005524">
    <property type="term" value="F:ATP binding"/>
    <property type="evidence" value="ECO:0007669"/>
    <property type="project" value="UniProtKB-KW"/>
</dbReference>
<feature type="region of interest" description="Disordered" evidence="10">
    <location>
        <begin position="28"/>
        <end position="98"/>
    </location>
</feature>
<reference evidence="12" key="1">
    <citation type="submission" date="2023-10" db="EMBL/GenBank/DDBJ databases">
        <authorList>
            <person name="Noh H."/>
        </authorList>
    </citation>
    <scope>NUCLEOTIDE SEQUENCE</scope>
    <source>
        <strain evidence="12">DUCC4014</strain>
    </source>
</reference>
<gene>
    <name evidence="12" type="primary">Wrnip1</name>
    <name evidence="12" type="ORF">LOC62_01G001370</name>
</gene>
<accession>A0AAF0Y411</accession>
<dbReference type="GeneID" id="87804626"/>
<dbReference type="InterPro" id="IPR027417">
    <property type="entry name" value="P-loop_NTPase"/>
</dbReference>
<keyword evidence="7" id="KW-0067">ATP-binding</keyword>
<dbReference type="Pfam" id="PF00004">
    <property type="entry name" value="AAA"/>
    <property type="match status" value="1"/>
</dbReference>
<organism evidence="12 13">
    <name type="scientific">Vanrija pseudolonga</name>
    <dbReference type="NCBI Taxonomy" id="143232"/>
    <lineage>
        <taxon>Eukaryota</taxon>
        <taxon>Fungi</taxon>
        <taxon>Dikarya</taxon>
        <taxon>Basidiomycota</taxon>
        <taxon>Agaricomycotina</taxon>
        <taxon>Tremellomycetes</taxon>
        <taxon>Trichosporonales</taxon>
        <taxon>Trichosporonaceae</taxon>
        <taxon>Vanrija</taxon>
    </lineage>
</organism>
<proteinExistence type="inferred from homology"/>
<dbReference type="SUPFAM" id="SSF48019">
    <property type="entry name" value="post-AAA+ oligomerization domain-like"/>
    <property type="match status" value="1"/>
</dbReference>
<dbReference type="Gene3D" id="3.30.160.60">
    <property type="entry name" value="Classic Zinc Finger"/>
    <property type="match status" value="1"/>
</dbReference>
<dbReference type="PANTHER" id="PTHR13779">
    <property type="entry name" value="WERNER HELICASE-INTERACTING PROTEIN 1 FAMILY MEMBER"/>
    <property type="match status" value="1"/>
</dbReference>
<dbReference type="RefSeq" id="XP_062623841.1">
    <property type="nucleotide sequence ID" value="XM_062767857.1"/>
</dbReference>
<comment type="similarity">
    <text evidence="1">Belongs to the AAA ATPase family. RarA/MGS1/WRNIP1 subfamily.</text>
</comment>
<keyword evidence="8 9" id="KW-0234">DNA repair</keyword>
<evidence type="ECO:0000313" key="13">
    <source>
        <dbReference type="Proteomes" id="UP000827549"/>
    </source>
</evidence>
<evidence type="ECO:0000256" key="2">
    <source>
        <dbReference type="ARBA" id="ARBA00022723"/>
    </source>
</evidence>
<dbReference type="InterPro" id="IPR006642">
    <property type="entry name" value="Rad18_UBZ4"/>
</dbReference>
<dbReference type="GO" id="GO:0006271">
    <property type="term" value="P:DNA strand elongation involved in DNA replication"/>
    <property type="evidence" value="ECO:0007669"/>
    <property type="project" value="UniProtKB-ARBA"/>
</dbReference>
<feature type="compositionally biased region" description="Low complexity" evidence="10">
    <location>
        <begin position="28"/>
        <end position="46"/>
    </location>
</feature>
<dbReference type="InterPro" id="IPR021886">
    <property type="entry name" value="MgsA_C"/>
</dbReference>
<dbReference type="EMBL" id="CP086714">
    <property type="protein sequence ID" value="WOO77809.1"/>
    <property type="molecule type" value="Genomic_DNA"/>
</dbReference>
<evidence type="ECO:0000256" key="7">
    <source>
        <dbReference type="ARBA" id="ARBA00022840"/>
    </source>
</evidence>
<dbReference type="Gene3D" id="3.40.50.300">
    <property type="entry name" value="P-loop containing nucleotide triphosphate hydrolases"/>
    <property type="match status" value="1"/>
</dbReference>
<dbReference type="GO" id="GO:0005634">
    <property type="term" value="C:nucleus"/>
    <property type="evidence" value="ECO:0007669"/>
    <property type="project" value="TreeGrafter"/>
</dbReference>
<dbReference type="FunFam" id="3.40.50.300:FF:000345">
    <property type="entry name" value="AAA family ATPase"/>
    <property type="match status" value="1"/>
</dbReference>
<evidence type="ECO:0000256" key="5">
    <source>
        <dbReference type="ARBA" id="ARBA00022771"/>
    </source>
</evidence>
<dbReference type="GO" id="GO:0000731">
    <property type="term" value="P:DNA synthesis involved in DNA repair"/>
    <property type="evidence" value="ECO:0007669"/>
    <property type="project" value="TreeGrafter"/>
</dbReference>
<dbReference type="Gene3D" id="1.20.272.10">
    <property type="match status" value="1"/>
</dbReference>
<evidence type="ECO:0000259" key="11">
    <source>
        <dbReference type="PROSITE" id="PS51908"/>
    </source>
</evidence>
<dbReference type="AlphaFoldDB" id="A0AAF0Y411"/>
<dbReference type="PROSITE" id="PS51908">
    <property type="entry name" value="ZF_UBZ4"/>
    <property type="match status" value="1"/>
</dbReference>
<dbReference type="GO" id="GO:0008047">
    <property type="term" value="F:enzyme activator activity"/>
    <property type="evidence" value="ECO:0007669"/>
    <property type="project" value="TreeGrafter"/>
</dbReference>
<dbReference type="CDD" id="cd18139">
    <property type="entry name" value="HLD_clamp_RarA"/>
    <property type="match status" value="1"/>
</dbReference>
<keyword evidence="6" id="KW-0862">Zinc</keyword>
<evidence type="ECO:0000256" key="10">
    <source>
        <dbReference type="SAM" id="MobiDB-lite"/>
    </source>
</evidence>
<feature type="region of interest" description="Disordered" evidence="10">
    <location>
        <begin position="343"/>
        <end position="368"/>
    </location>
</feature>
<dbReference type="SMART" id="SM00382">
    <property type="entry name" value="AAA"/>
    <property type="match status" value="1"/>
</dbReference>
<dbReference type="GO" id="GO:0003677">
    <property type="term" value="F:DNA binding"/>
    <property type="evidence" value="ECO:0007669"/>
    <property type="project" value="InterPro"/>
</dbReference>
<dbReference type="GO" id="GO:0016887">
    <property type="term" value="F:ATP hydrolysis activity"/>
    <property type="evidence" value="ECO:0007669"/>
    <property type="project" value="InterPro"/>
</dbReference>
<feature type="domain" description="UBZ4-type" evidence="11">
    <location>
        <begin position="4"/>
        <end position="32"/>
    </location>
</feature>
<dbReference type="Pfam" id="PF12002">
    <property type="entry name" value="MgsA_C"/>
    <property type="match status" value="1"/>
</dbReference>
<dbReference type="Gene3D" id="1.10.8.60">
    <property type="match status" value="1"/>
</dbReference>
<evidence type="ECO:0000313" key="12">
    <source>
        <dbReference type="EMBL" id="WOO77809.1"/>
    </source>
</evidence>
<dbReference type="FunFam" id="1.20.272.10:FF:000001">
    <property type="entry name" value="Putative AAA family ATPase"/>
    <property type="match status" value="1"/>
</dbReference>
<dbReference type="GO" id="GO:0008270">
    <property type="term" value="F:zinc ion binding"/>
    <property type="evidence" value="ECO:0007669"/>
    <property type="project" value="UniProtKB-KW"/>
</dbReference>
<dbReference type="InterPro" id="IPR003959">
    <property type="entry name" value="ATPase_AAA_core"/>
</dbReference>
<evidence type="ECO:0000256" key="1">
    <source>
        <dbReference type="ARBA" id="ARBA00008959"/>
    </source>
</evidence>
<dbReference type="GO" id="GO:0017116">
    <property type="term" value="F:single-stranded DNA helicase activity"/>
    <property type="evidence" value="ECO:0007669"/>
    <property type="project" value="TreeGrafter"/>
</dbReference>
<dbReference type="SUPFAM" id="SSF52540">
    <property type="entry name" value="P-loop containing nucleoside triphosphate hydrolases"/>
    <property type="match status" value="1"/>
</dbReference>
<evidence type="ECO:0000256" key="4">
    <source>
        <dbReference type="ARBA" id="ARBA00022763"/>
    </source>
</evidence>
<dbReference type="CDD" id="cd00009">
    <property type="entry name" value="AAA"/>
    <property type="match status" value="1"/>
</dbReference>
<dbReference type="Proteomes" id="UP000827549">
    <property type="component" value="Chromosome 1"/>
</dbReference>
<keyword evidence="3" id="KW-0547">Nucleotide-binding</keyword>
<keyword evidence="13" id="KW-1185">Reference proteome</keyword>
<keyword evidence="5 9" id="KW-0863">Zinc-finger</keyword>
<dbReference type="SMART" id="SM00734">
    <property type="entry name" value="ZnF_Rad18"/>
    <property type="match status" value="1"/>
</dbReference>
<evidence type="ECO:0000256" key="3">
    <source>
        <dbReference type="ARBA" id="ARBA00022741"/>
    </source>
</evidence>
<evidence type="ECO:0000256" key="6">
    <source>
        <dbReference type="ARBA" id="ARBA00022833"/>
    </source>
</evidence>
<keyword evidence="4 9" id="KW-0227">DNA damage</keyword>
<sequence length="646" mass="71040">MSAKVECPICNRSVPEANINLHLDLQCPGAPGLSSPPASAAPGPSAQKRLSTSQDDSEVEVLDQTPVPRKNTRSRPLAAANPSAGPSSTAPEREPAVKREANEYLSGSGAEKRRRVNALVANQPLAERSRPSSLDTYIGQEDIVGPGSLLRSRIERGEGVGSCILWGPPGSGKTTLARLIAKTANADFKELSATSAGTSDVRQIFEQAKNGLLLTGRKTIMMVDEIHRFNRPQQDLFLPYVENGWVQLIGATTENPSFKVNGALLSRCQVFVLSAHPPEHLEAILRNALRSLPPPVPRLPPQLLPFLADVADGDARQALNGLELALKVCETPEFRQTTLDEVVKSEPSVSGKVKSEPPSSGDADDDDDAALRDRLDEQLKRDEQLMEAVRRGLRKGYDRTGEERYDMISALHKCLRSSDGSASMYWLARMITGGEDPLYICRRLVVMASEDIGLADPHALPLAMATYQACQVIGLPECRINLAHCVAYLAEAPKSTRSYEAYKRAESLATNPPLPPVPLQVRNAPTRLMKKLGYGKHYSYNPDFAHPVWNETLPPPLAERSSMDPKAPMKHILRTPENEVSDKAWDEERLKEWEERANGGKPWKGRAVRRAKMMAGEWVPRAQHQNAEEQYSRGTEQQPAREQGRG</sequence>
<name>A0AAF0Y411_9TREE</name>
<keyword evidence="2" id="KW-0479">Metal-binding</keyword>
<dbReference type="InterPro" id="IPR051314">
    <property type="entry name" value="AAA_ATPase_RarA/MGS1/WRNIP1"/>
</dbReference>
<dbReference type="InterPro" id="IPR008921">
    <property type="entry name" value="DNA_pol3_clamp-load_cplx_C"/>
</dbReference>
<feature type="region of interest" description="Disordered" evidence="10">
    <location>
        <begin position="617"/>
        <end position="646"/>
    </location>
</feature>
<dbReference type="Gene3D" id="1.10.3710.10">
    <property type="entry name" value="DNA polymerase III clamp loader subunits, C-terminal domain"/>
    <property type="match status" value="1"/>
</dbReference>
<evidence type="ECO:0000256" key="8">
    <source>
        <dbReference type="ARBA" id="ARBA00023204"/>
    </source>
</evidence>